<accession>A0A7Y9JMX7</accession>
<dbReference type="Proteomes" id="UP000552045">
    <property type="component" value="Unassembled WGS sequence"/>
</dbReference>
<organism evidence="1 2">
    <name type="scientific">Microbacterium pseudoresistens</name>
    <dbReference type="NCBI Taxonomy" id="640634"/>
    <lineage>
        <taxon>Bacteria</taxon>
        <taxon>Bacillati</taxon>
        <taxon>Actinomycetota</taxon>
        <taxon>Actinomycetes</taxon>
        <taxon>Micrococcales</taxon>
        <taxon>Microbacteriaceae</taxon>
        <taxon>Microbacterium</taxon>
    </lineage>
</organism>
<comment type="caution">
    <text evidence="1">The sequence shown here is derived from an EMBL/GenBank/DDBJ whole genome shotgun (WGS) entry which is preliminary data.</text>
</comment>
<dbReference type="Gene3D" id="3.40.50.300">
    <property type="entry name" value="P-loop containing nucleotide triphosphate hydrolases"/>
    <property type="match status" value="1"/>
</dbReference>
<reference evidence="1 2" key="1">
    <citation type="submission" date="2020-07" db="EMBL/GenBank/DDBJ databases">
        <title>Sequencing the genomes of 1000 actinobacteria strains.</title>
        <authorList>
            <person name="Klenk H.-P."/>
        </authorList>
    </citation>
    <scope>NUCLEOTIDE SEQUENCE [LARGE SCALE GENOMIC DNA]</scope>
    <source>
        <strain evidence="1 2">DSM 22185</strain>
    </source>
</reference>
<keyword evidence="2" id="KW-1185">Reference proteome</keyword>
<dbReference type="AlphaFoldDB" id="A0A7Y9JMX7"/>
<dbReference type="GO" id="GO:0016301">
    <property type="term" value="F:kinase activity"/>
    <property type="evidence" value="ECO:0007669"/>
    <property type="project" value="UniProtKB-KW"/>
</dbReference>
<proteinExistence type="predicted"/>
<evidence type="ECO:0000313" key="1">
    <source>
        <dbReference type="EMBL" id="NYD55297.1"/>
    </source>
</evidence>
<dbReference type="RefSeq" id="WP_343045402.1">
    <property type="nucleotide sequence ID" value="NZ_BAABLC010000006.1"/>
</dbReference>
<dbReference type="NCBIfam" id="NF005115">
    <property type="entry name" value="PRK06547.1"/>
    <property type="match status" value="1"/>
</dbReference>
<dbReference type="InterPro" id="IPR027417">
    <property type="entry name" value="P-loop_NTPase"/>
</dbReference>
<sequence>MSGPRGDDPVALALRAAVARISDAVSGLSASNPVVLIDGGAGAGKTTIARLLVQHWPLTTGVQLVALDSIYPGWDGLAEGAQRAHEQILRPHGRGLLGTWQRYDWVAGAYAESSAVDPALGLVVEGCGVLTPASARVADVTVWVDAPEKSRRTRALERDGEAFRPHWERWARQERAHWREHRPQEIAMMTIPMP</sequence>
<dbReference type="SUPFAM" id="SSF52540">
    <property type="entry name" value="P-loop containing nucleoside triphosphate hydrolases"/>
    <property type="match status" value="1"/>
</dbReference>
<keyword evidence="1" id="KW-0418">Kinase</keyword>
<gene>
    <name evidence="1" type="ORF">BKA02_002352</name>
</gene>
<name>A0A7Y9JMX7_9MICO</name>
<evidence type="ECO:0000313" key="2">
    <source>
        <dbReference type="Proteomes" id="UP000552045"/>
    </source>
</evidence>
<keyword evidence="1" id="KW-0808">Transferase</keyword>
<dbReference type="EMBL" id="JACCBH010000001">
    <property type="protein sequence ID" value="NYD55297.1"/>
    <property type="molecule type" value="Genomic_DNA"/>
</dbReference>
<dbReference type="CDD" id="cd02019">
    <property type="entry name" value="NK"/>
    <property type="match status" value="1"/>
</dbReference>
<protein>
    <submittedName>
        <fullName evidence="1">Uridine kinase</fullName>
    </submittedName>
</protein>